<keyword evidence="5" id="KW-1185">Reference proteome</keyword>
<dbReference type="EMBL" id="PJRQ01000008">
    <property type="protein sequence ID" value="PLR19111.1"/>
    <property type="molecule type" value="Genomic_DNA"/>
</dbReference>
<dbReference type="RefSeq" id="WP_101711669.1">
    <property type="nucleotide sequence ID" value="NZ_CP026100.1"/>
</dbReference>
<gene>
    <name evidence="2" type="ORF">C1707_02540</name>
    <name evidence="3" type="ORF">CFHF_03630</name>
</gene>
<dbReference type="NCBIfam" id="TIGR02594">
    <property type="entry name" value="TIGR02594 family protein"/>
    <property type="match status" value="1"/>
</dbReference>
<reference evidence="3 4" key="1">
    <citation type="submission" date="2017-12" db="EMBL/GenBank/DDBJ databases">
        <title>The genome sequence of Caulobacter flavus CGMCC1 15093.</title>
        <authorList>
            <person name="Gao J."/>
            <person name="Mao X."/>
            <person name="Sun J."/>
        </authorList>
    </citation>
    <scope>NUCLEOTIDE SEQUENCE [LARGE SCALE GENOMIC DNA]</scope>
    <source>
        <strain evidence="3 4">CGMCC1 15093</strain>
    </source>
</reference>
<organism evidence="3 4">
    <name type="scientific">Caulobacter flavus</name>
    <dbReference type="NCBI Taxonomy" id="1679497"/>
    <lineage>
        <taxon>Bacteria</taxon>
        <taxon>Pseudomonadati</taxon>
        <taxon>Pseudomonadota</taxon>
        <taxon>Alphaproteobacteria</taxon>
        <taxon>Caulobacterales</taxon>
        <taxon>Caulobacteraceae</taxon>
        <taxon>Caulobacter</taxon>
    </lineage>
</organism>
<dbReference type="EMBL" id="CP026100">
    <property type="protein sequence ID" value="AYV45209.1"/>
    <property type="molecule type" value="Genomic_DNA"/>
</dbReference>
<dbReference type="OrthoDB" id="5395100at2"/>
<dbReference type="InterPro" id="IPR013423">
    <property type="entry name" value="CHP02594"/>
</dbReference>
<dbReference type="Proteomes" id="UP000281192">
    <property type="component" value="Chromosome"/>
</dbReference>
<sequence>MKIKDIQQQLAARGYTPGPIDGIWGRQTIAAVRRFQTRHGLEPDGVVGPLTLAALFQGAPAAAAPTPLSLTGFDDPSLVWFQEARRLIGTREKPGKGDNPEILDWASEQGLKSIYTGDDIPWCGLFVGHCVSSTLDREATPSSLLSARAWERFGIPITPTPGAIMVFWRESRGSGKGHVGFYAGEDDTGAFRILGGNQSDSVSLAWLGKDRFLGARWPATVPPPVPRSVRVARTASLSWNEA</sequence>
<dbReference type="Pfam" id="PF01471">
    <property type="entry name" value="PG_binding_1"/>
    <property type="match status" value="1"/>
</dbReference>
<protein>
    <submittedName>
        <fullName evidence="3">TIGR02594 family protein</fullName>
    </submittedName>
</protein>
<dbReference type="InterPro" id="IPR002477">
    <property type="entry name" value="Peptidoglycan-bd-like"/>
</dbReference>
<reference evidence="2 5" key="2">
    <citation type="submission" date="2018-01" db="EMBL/GenBank/DDBJ databases">
        <title>Complete genome sequence of Caulobacter flavus RHGG3.</title>
        <authorList>
            <person name="Yang E."/>
        </authorList>
    </citation>
    <scope>NUCLEOTIDE SEQUENCE [LARGE SCALE GENOMIC DNA]</scope>
    <source>
        <strain evidence="2 5">RHGG3</strain>
    </source>
</reference>
<feature type="domain" description="Peptidoglycan binding-like" evidence="1">
    <location>
        <begin position="3"/>
        <end position="55"/>
    </location>
</feature>
<dbReference type="InterPro" id="IPR036365">
    <property type="entry name" value="PGBD-like_sf"/>
</dbReference>
<evidence type="ECO:0000313" key="3">
    <source>
        <dbReference type="EMBL" id="PLR19111.1"/>
    </source>
</evidence>
<dbReference type="Proteomes" id="UP000234483">
    <property type="component" value="Unassembled WGS sequence"/>
</dbReference>
<evidence type="ECO:0000313" key="2">
    <source>
        <dbReference type="EMBL" id="AYV45209.1"/>
    </source>
</evidence>
<accession>A0A2N5CZ71</accession>
<dbReference type="KEGG" id="cfh:C1707_02540"/>
<evidence type="ECO:0000259" key="1">
    <source>
        <dbReference type="Pfam" id="PF01471"/>
    </source>
</evidence>
<proteinExistence type="predicted"/>
<dbReference type="Gene3D" id="1.10.101.10">
    <property type="entry name" value="PGBD-like superfamily/PGBD"/>
    <property type="match status" value="1"/>
</dbReference>
<name>A0A2N5CZ71_9CAUL</name>
<dbReference type="AlphaFoldDB" id="A0A2N5CZ71"/>
<evidence type="ECO:0000313" key="5">
    <source>
        <dbReference type="Proteomes" id="UP000281192"/>
    </source>
</evidence>
<evidence type="ECO:0000313" key="4">
    <source>
        <dbReference type="Proteomes" id="UP000234483"/>
    </source>
</evidence>
<dbReference type="InterPro" id="IPR036366">
    <property type="entry name" value="PGBDSf"/>
</dbReference>
<dbReference type="SUPFAM" id="SSF47090">
    <property type="entry name" value="PGBD-like"/>
    <property type="match status" value="1"/>
</dbReference>